<protein>
    <submittedName>
        <fullName evidence="7">Two-component system sensor histidine kinase YesM</fullName>
    </submittedName>
</protein>
<accession>A0AB73T788</accession>
<dbReference type="Pfam" id="PF02518">
    <property type="entry name" value="HATPase_c"/>
    <property type="match status" value="1"/>
</dbReference>
<dbReference type="Pfam" id="PF06580">
    <property type="entry name" value="His_kinase"/>
    <property type="match status" value="1"/>
</dbReference>
<dbReference type="CDD" id="cd06225">
    <property type="entry name" value="HAMP"/>
    <property type="match status" value="1"/>
</dbReference>
<name>A0AB73T788_9FIRM</name>
<evidence type="ECO:0000313" key="8">
    <source>
        <dbReference type="Proteomes" id="UP000245412"/>
    </source>
</evidence>
<keyword evidence="2" id="KW-0597">Phosphoprotein</keyword>
<evidence type="ECO:0000256" key="5">
    <source>
        <dbReference type="SAM" id="Phobius"/>
    </source>
</evidence>
<evidence type="ECO:0000259" key="6">
    <source>
        <dbReference type="PROSITE" id="PS50885"/>
    </source>
</evidence>
<sequence>MGRRNRTGLCFEYLKSVGRGLAEQLSDRINNYKVQKKLHMLYICCVLIPLVITDSVILAIVLRSDSASRKHELENIANAVRYSIAGSIDTAAMTVKDIYMNKYINNFLDGTYESALDYYNHYRSFMKDSLFESSMGSSSSTVTMYADNDTIINGGEFARLEGVKDTEWYQYLDESGQDIVLYTYYDESNTPAVEAKRKISLIRRMNFYKREGCEKIIKLDLDYSGIVRDLMQMNYDAPVYICSNRKILFSNDGNSSVGKDFEIFDMQADIGYEEGMVSYGQGMDIYVLRKSQSAWKLIWSNLPLILFLICINAFLPWMFMKLLNRSFTERLQELSSVFDKIEGDNLQEIQRARGSDELGMLMRNYNKMAGRINELIQTVYKDRLKEQEMDIARQNAELLALHSQINPHFLFNALESIRMHSILKKEMETAHMVEMLAVMERQYVDWGTDLVTIKEELNFAQAYLELQKYRFGERLSYKIEMEDGCSGYYIPKLSVVTFVENACVHGIENKSTPGWVFVRVYMEKEKLCLEVEDTGNGIDDALLRELQYNMSHCGIASLKKKGQVGIMNACLRLRMVTGDAVIFALESEAGAGTSITIQMPVNEKQTTEQR</sequence>
<keyword evidence="5" id="KW-0472">Membrane</keyword>
<evidence type="ECO:0000256" key="4">
    <source>
        <dbReference type="ARBA" id="ARBA00022777"/>
    </source>
</evidence>
<dbReference type="InterPro" id="IPR036890">
    <property type="entry name" value="HATPase_C_sf"/>
</dbReference>
<keyword evidence="4 7" id="KW-0418">Kinase</keyword>
<dbReference type="InterPro" id="IPR003660">
    <property type="entry name" value="HAMP_dom"/>
</dbReference>
<keyword evidence="5" id="KW-1133">Transmembrane helix</keyword>
<dbReference type="PANTHER" id="PTHR34220">
    <property type="entry name" value="SENSOR HISTIDINE KINASE YPDA"/>
    <property type="match status" value="1"/>
</dbReference>
<dbReference type="Pfam" id="PF00672">
    <property type="entry name" value="HAMP"/>
    <property type="match status" value="1"/>
</dbReference>
<keyword evidence="5" id="KW-0812">Transmembrane</keyword>
<dbReference type="Gene3D" id="6.10.340.10">
    <property type="match status" value="1"/>
</dbReference>
<dbReference type="EMBL" id="QGGY01000003">
    <property type="protein sequence ID" value="PWJ77415.1"/>
    <property type="molecule type" value="Genomic_DNA"/>
</dbReference>
<evidence type="ECO:0000256" key="1">
    <source>
        <dbReference type="ARBA" id="ARBA00004370"/>
    </source>
</evidence>
<dbReference type="InterPro" id="IPR010559">
    <property type="entry name" value="Sig_transdc_His_kin_internal"/>
</dbReference>
<keyword evidence="3" id="KW-0808">Transferase</keyword>
<evidence type="ECO:0000313" key="7">
    <source>
        <dbReference type="EMBL" id="PWJ77415.1"/>
    </source>
</evidence>
<dbReference type="RefSeq" id="WP_109625697.1">
    <property type="nucleotide sequence ID" value="NZ_JANKBI010000002.1"/>
</dbReference>
<feature type="transmembrane region" description="Helical" evidence="5">
    <location>
        <begin position="40"/>
        <end position="62"/>
    </location>
</feature>
<comment type="subcellular location">
    <subcellularLocation>
        <location evidence="1">Membrane</location>
    </subcellularLocation>
</comment>
<dbReference type="Gene3D" id="3.30.565.10">
    <property type="entry name" value="Histidine kinase-like ATPase, C-terminal domain"/>
    <property type="match status" value="1"/>
</dbReference>
<feature type="domain" description="HAMP" evidence="6">
    <location>
        <begin position="325"/>
        <end position="377"/>
    </location>
</feature>
<keyword evidence="8" id="KW-1185">Reference proteome</keyword>
<evidence type="ECO:0000256" key="2">
    <source>
        <dbReference type="ARBA" id="ARBA00022553"/>
    </source>
</evidence>
<dbReference type="InterPro" id="IPR050640">
    <property type="entry name" value="Bact_2-comp_sensor_kinase"/>
</dbReference>
<reference evidence="7 8" key="1">
    <citation type="submission" date="2018-05" db="EMBL/GenBank/DDBJ databases">
        <authorList>
            <person name="Goeker M."/>
            <person name="Huntemann M."/>
            <person name="Clum A."/>
            <person name="Pillay M."/>
            <person name="Palaniappan K."/>
            <person name="Varghese N."/>
            <person name="Mikhailova N."/>
            <person name="Stamatis D."/>
            <person name="Reddy T."/>
            <person name="Daum C."/>
            <person name="Shapiro N."/>
            <person name="Ivanova N."/>
            <person name="Kyrpides N."/>
            <person name="Woyke T."/>
        </authorList>
    </citation>
    <scope>NUCLEOTIDE SEQUENCE [LARGE SCALE GENOMIC DNA]</scope>
    <source>
        <strain evidence="7 8">DSM 26524</strain>
    </source>
</reference>
<dbReference type="GO" id="GO:0016020">
    <property type="term" value="C:membrane"/>
    <property type="evidence" value="ECO:0007669"/>
    <property type="project" value="UniProtKB-SubCell"/>
</dbReference>
<dbReference type="PROSITE" id="PS50885">
    <property type="entry name" value="HAMP"/>
    <property type="match status" value="1"/>
</dbReference>
<dbReference type="GO" id="GO:0000155">
    <property type="term" value="F:phosphorelay sensor kinase activity"/>
    <property type="evidence" value="ECO:0007669"/>
    <property type="project" value="InterPro"/>
</dbReference>
<proteinExistence type="predicted"/>
<dbReference type="Proteomes" id="UP000245412">
    <property type="component" value="Unassembled WGS sequence"/>
</dbReference>
<dbReference type="SUPFAM" id="SSF55874">
    <property type="entry name" value="ATPase domain of HSP90 chaperone/DNA topoisomerase II/histidine kinase"/>
    <property type="match status" value="1"/>
</dbReference>
<comment type="caution">
    <text evidence="7">The sequence shown here is derived from an EMBL/GenBank/DDBJ whole genome shotgun (WGS) entry which is preliminary data.</text>
</comment>
<dbReference type="SUPFAM" id="SSF158472">
    <property type="entry name" value="HAMP domain-like"/>
    <property type="match status" value="1"/>
</dbReference>
<gene>
    <name evidence="7" type="ORF">C7383_103260</name>
</gene>
<evidence type="ECO:0000256" key="3">
    <source>
        <dbReference type="ARBA" id="ARBA00022679"/>
    </source>
</evidence>
<dbReference type="SMART" id="SM00304">
    <property type="entry name" value="HAMP"/>
    <property type="match status" value="1"/>
</dbReference>
<dbReference type="AlphaFoldDB" id="A0AB73T788"/>
<organism evidence="7 8">
    <name type="scientific">Murimonas intestini</name>
    <dbReference type="NCBI Taxonomy" id="1337051"/>
    <lineage>
        <taxon>Bacteria</taxon>
        <taxon>Bacillati</taxon>
        <taxon>Bacillota</taxon>
        <taxon>Clostridia</taxon>
        <taxon>Lachnospirales</taxon>
        <taxon>Lachnospiraceae</taxon>
        <taxon>Murimonas</taxon>
    </lineage>
</organism>
<feature type="transmembrane region" description="Helical" evidence="5">
    <location>
        <begin position="298"/>
        <end position="320"/>
    </location>
</feature>
<dbReference type="InterPro" id="IPR003594">
    <property type="entry name" value="HATPase_dom"/>
</dbReference>
<dbReference type="PANTHER" id="PTHR34220:SF7">
    <property type="entry name" value="SENSOR HISTIDINE KINASE YPDA"/>
    <property type="match status" value="1"/>
</dbReference>